<dbReference type="CDD" id="cd02064">
    <property type="entry name" value="FAD_synthetase_N"/>
    <property type="match status" value="1"/>
</dbReference>
<dbReference type="InterPro" id="IPR023465">
    <property type="entry name" value="Riboflavin_kinase_dom_sf"/>
</dbReference>
<dbReference type="PANTHER" id="PTHR22749:SF6">
    <property type="entry name" value="RIBOFLAVIN KINASE"/>
    <property type="match status" value="1"/>
</dbReference>
<dbReference type="GO" id="GO:0006747">
    <property type="term" value="P:FAD biosynthetic process"/>
    <property type="evidence" value="ECO:0007669"/>
    <property type="project" value="UniProtKB-UniRule"/>
</dbReference>
<gene>
    <name evidence="17" type="primary">ribF</name>
    <name evidence="17" type="ORF">V22_23520</name>
</gene>
<keyword evidence="4 15" id="KW-0285">Flavoprotein</keyword>
<accession>A0A517T9R2</accession>
<dbReference type="GO" id="GO:0009231">
    <property type="term" value="P:riboflavin biosynthetic process"/>
    <property type="evidence" value="ECO:0007669"/>
    <property type="project" value="InterPro"/>
</dbReference>
<dbReference type="SMART" id="SM00904">
    <property type="entry name" value="Flavokinase"/>
    <property type="match status" value="1"/>
</dbReference>
<comment type="catalytic activity">
    <reaction evidence="13 15">
        <text>riboflavin + ATP = FMN + ADP + H(+)</text>
        <dbReference type="Rhea" id="RHEA:14357"/>
        <dbReference type="ChEBI" id="CHEBI:15378"/>
        <dbReference type="ChEBI" id="CHEBI:30616"/>
        <dbReference type="ChEBI" id="CHEBI:57986"/>
        <dbReference type="ChEBI" id="CHEBI:58210"/>
        <dbReference type="ChEBI" id="CHEBI:456216"/>
        <dbReference type="EC" id="2.7.1.26"/>
    </reaction>
</comment>
<dbReference type="SUPFAM" id="SSF82114">
    <property type="entry name" value="Riboflavin kinase-like"/>
    <property type="match status" value="1"/>
</dbReference>
<dbReference type="InterPro" id="IPR002606">
    <property type="entry name" value="Riboflavin_kinase_bac"/>
</dbReference>
<dbReference type="SUPFAM" id="SSF52374">
    <property type="entry name" value="Nucleotidylyl transferase"/>
    <property type="match status" value="1"/>
</dbReference>
<dbReference type="UniPathway" id="UPA00276">
    <property type="reaction ID" value="UER00406"/>
</dbReference>
<dbReference type="Proteomes" id="UP000319976">
    <property type="component" value="Chromosome"/>
</dbReference>
<keyword evidence="9 15" id="KW-0418">Kinase</keyword>
<evidence type="ECO:0000256" key="11">
    <source>
        <dbReference type="ARBA" id="ARBA00022840"/>
    </source>
</evidence>
<dbReference type="Gene3D" id="3.40.50.620">
    <property type="entry name" value="HUPs"/>
    <property type="match status" value="1"/>
</dbReference>
<dbReference type="EC" id="2.7.1.26" evidence="15"/>
<comment type="function">
    <text evidence="1">Catalyzes the phosphorylation of riboflavin to FMN followed by the adenylation of FMN to FAD.</text>
</comment>
<dbReference type="Pfam" id="PF06574">
    <property type="entry name" value="FAD_syn"/>
    <property type="match status" value="1"/>
</dbReference>
<dbReference type="KEGG" id="chya:V22_23520"/>
<evidence type="ECO:0000256" key="3">
    <source>
        <dbReference type="ARBA" id="ARBA00005201"/>
    </source>
</evidence>
<keyword evidence="8 15" id="KW-0547">Nucleotide-binding</keyword>
<evidence type="ECO:0000256" key="5">
    <source>
        <dbReference type="ARBA" id="ARBA00022643"/>
    </source>
</evidence>
<evidence type="ECO:0000256" key="12">
    <source>
        <dbReference type="ARBA" id="ARBA00023268"/>
    </source>
</evidence>
<organism evidence="17 18">
    <name type="scientific">Calycomorphotria hydatis</name>
    <dbReference type="NCBI Taxonomy" id="2528027"/>
    <lineage>
        <taxon>Bacteria</taxon>
        <taxon>Pseudomonadati</taxon>
        <taxon>Planctomycetota</taxon>
        <taxon>Planctomycetia</taxon>
        <taxon>Planctomycetales</taxon>
        <taxon>Planctomycetaceae</taxon>
        <taxon>Calycomorphotria</taxon>
    </lineage>
</organism>
<reference evidence="17 18" key="1">
    <citation type="submission" date="2019-02" db="EMBL/GenBank/DDBJ databases">
        <title>Deep-cultivation of Planctomycetes and their phenomic and genomic characterization uncovers novel biology.</title>
        <authorList>
            <person name="Wiegand S."/>
            <person name="Jogler M."/>
            <person name="Boedeker C."/>
            <person name="Pinto D."/>
            <person name="Vollmers J."/>
            <person name="Rivas-Marin E."/>
            <person name="Kohn T."/>
            <person name="Peeters S.H."/>
            <person name="Heuer A."/>
            <person name="Rast P."/>
            <person name="Oberbeckmann S."/>
            <person name="Bunk B."/>
            <person name="Jeske O."/>
            <person name="Meyerdierks A."/>
            <person name="Storesund J.E."/>
            <person name="Kallscheuer N."/>
            <person name="Luecker S."/>
            <person name="Lage O.M."/>
            <person name="Pohl T."/>
            <person name="Merkel B.J."/>
            <person name="Hornburger P."/>
            <person name="Mueller R.-W."/>
            <person name="Bruemmer F."/>
            <person name="Labrenz M."/>
            <person name="Spormann A.M."/>
            <person name="Op den Camp H."/>
            <person name="Overmann J."/>
            <person name="Amann R."/>
            <person name="Jetten M.S.M."/>
            <person name="Mascher T."/>
            <person name="Medema M.H."/>
            <person name="Devos D.P."/>
            <person name="Kaster A.-K."/>
            <person name="Ovreas L."/>
            <person name="Rohde M."/>
            <person name="Galperin M.Y."/>
            <person name="Jogler C."/>
        </authorList>
    </citation>
    <scope>NUCLEOTIDE SEQUENCE [LARGE SCALE GENOMIC DNA]</scope>
    <source>
        <strain evidence="17 18">V22</strain>
    </source>
</reference>
<dbReference type="InterPro" id="IPR014729">
    <property type="entry name" value="Rossmann-like_a/b/a_fold"/>
</dbReference>
<dbReference type="GO" id="GO:0008531">
    <property type="term" value="F:riboflavin kinase activity"/>
    <property type="evidence" value="ECO:0007669"/>
    <property type="project" value="UniProtKB-UniRule"/>
</dbReference>
<dbReference type="PIRSF" id="PIRSF004491">
    <property type="entry name" value="FAD_Synth"/>
    <property type="match status" value="1"/>
</dbReference>
<evidence type="ECO:0000256" key="10">
    <source>
        <dbReference type="ARBA" id="ARBA00022827"/>
    </source>
</evidence>
<keyword evidence="11 15" id="KW-0067">ATP-binding</keyword>
<proteinExistence type="inferred from homology"/>
<evidence type="ECO:0000256" key="9">
    <source>
        <dbReference type="ARBA" id="ARBA00022777"/>
    </source>
</evidence>
<dbReference type="GO" id="GO:0003919">
    <property type="term" value="F:FMN adenylyltransferase activity"/>
    <property type="evidence" value="ECO:0007669"/>
    <property type="project" value="UniProtKB-UniRule"/>
</dbReference>
<keyword evidence="10 15" id="KW-0274">FAD</keyword>
<keyword evidence="12" id="KW-0511">Multifunctional enzyme</keyword>
<dbReference type="InterPro" id="IPR015864">
    <property type="entry name" value="FAD_synthase"/>
</dbReference>
<evidence type="ECO:0000256" key="4">
    <source>
        <dbReference type="ARBA" id="ARBA00022630"/>
    </source>
</evidence>
<keyword evidence="18" id="KW-1185">Reference proteome</keyword>
<dbReference type="UniPathway" id="UPA00277">
    <property type="reaction ID" value="UER00407"/>
</dbReference>
<dbReference type="AlphaFoldDB" id="A0A517T9R2"/>
<dbReference type="Gene3D" id="2.40.30.30">
    <property type="entry name" value="Riboflavin kinase-like"/>
    <property type="match status" value="1"/>
</dbReference>
<keyword evidence="5 15" id="KW-0288">FMN</keyword>
<dbReference type="NCBIfam" id="NF004162">
    <property type="entry name" value="PRK05627.1-5"/>
    <property type="match status" value="1"/>
</dbReference>
<evidence type="ECO:0000256" key="8">
    <source>
        <dbReference type="ARBA" id="ARBA00022741"/>
    </source>
</evidence>
<dbReference type="FunFam" id="3.40.50.620:FF:000021">
    <property type="entry name" value="Riboflavin biosynthesis protein"/>
    <property type="match status" value="1"/>
</dbReference>
<evidence type="ECO:0000256" key="6">
    <source>
        <dbReference type="ARBA" id="ARBA00022679"/>
    </source>
</evidence>
<protein>
    <recommendedName>
        <fullName evidence="15">Riboflavin biosynthesis protein</fullName>
    </recommendedName>
    <domain>
        <recommendedName>
            <fullName evidence="15">Riboflavin kinase</fullName>
            <ecNumber evidence="15">2.7.1.26</ecNumber>
        </recommendedName>
        <alternativeName>
            <fullName evidence="15">Flavokinase</fullName>
        </alternativeName>
    </domain>
    <domain>
        <recommendedName>
            <fullName evidence="15">FMN adenylyltransferase</fullName>
            <ecNumber evidence="15">2.7.7.2</ecNumber>
        </recommendedName>
        <alternativeName>
            <fullName evidence="15">FAD pyrophosphorylase</fullName>
        </alternativeName>
        <alternativeName>
            <fullName evidence="15">FAD synthase</fullName>
        </alternativeName>
    </domain>
</protein>
<evidence type="ECO:0000256" key="15">
    <source>
        <dbReference type="PIRNR" id="PIRNR004491"/>
    </source>
</evidence>
<dbReference type="InterPro" id="IPR015865">
    <property type="entry name" value="Riboflavin_kinase_bac/euk"/>
</dbReference>
<evidence type="ECO:0000256" key="1">
    <source>
        <dbReference type="ARBA" id="ARBA00002121"/>
    </source>
</evidence>
<comment type="similarity">
    <text evidence="15">Belongs to the ribF family.</text>
</comment>
<name>A0A517T9R2_9PLAN</name>
<comment type="catalytic activity">
    <reaction evidence="14 15">
        <text>FMN + ATP + H(+) = FAD + diphosphate</text>
        <dbReference type="Rhea" id="RHEA:17237"/>
        <dbReference type="ChEBI" id="CHEBI:15378"/>
        <dbReference type="ChEBI" id="CHEBI:30616"/>
        <dbReference type="ChEBI" id="CHEBI:33019"/>
        <dbReference type="ChEBI" id="CHEBI:57692"/>
        <dbReference type="ChEBI" id="CHEBI:58210"/>
        <dbReference type="EC" id="2.7.7.2"/>
    </reaction>
</comment>
<dbReference type="EMBL" id="CP036316">
    <property type="protein sequence ID" value="QDT65106.1"/>
    <property type="molecule type" value="Genomic_DNA"/>
</dbReference>
<dbReference type="GO" id="GO:0009398">
    <property type="term" value="P:FMN biosynthetic process"/>
    <property type="evidence" value="ECO:0007669"/>
    <property type="project" value="UniProtKB-UniRule"/>
</dbReference>
<dbReference type="NCBIfam" id="TIGR00083">
    <property type="entry name" value="ribF"/>
    <property type="match status" value="1"/>
</dbReference>
<evidence type="ECO:0000313" key="18">
    <source>
        <dbReference type="Proteomes" id="UP000319976"/>
    </source>
</evidence>
<evidence type="ECO:0000256" key="13">
    <source>
        <dbReference type="ARBA" id="ARBA00047880"/>
    </source>
</evidence>
<evidence type="ECO:0000313" key="17">
    <source>
        <dbReference type="EMBL" id="QDT65106.1"/>
    </source>
</evidence>
<dbReference type="InterPro" id="IPR023468">
    <property type="entry name" value="Riboflavin_kinase"/>
</dbReference>
<dbReference type="OrthoDB" id="9803667at2"/>
<dbReference type="EC" id="2.7.7.2" evidence="15"/>
<sequence>MPLFFDVNSDCQQGVLAFGNFDGVHRGHQAMIAELRKSADRLGGPAIAVTFNPAPVSILRPGKAPPLLTTVEQKAELLHSAGVDHVVAYQTTQELLNLSAHEFFDQVVLGEFKAIGLVEGPNFFFGKDRAGDVHLLTELCKVAGINFQVVQPVETDAAMISSTRIRQLIMEGDVSTAAELLGRPYEIASTVVYGASRGKDLGFPTANLDQGLTLVPKPGVYAGIGTVGIDRYRAAIHVGPNSTFGESEPSTEVHLLDFDGDLYGQQLRVSFMKFLRETTKFESPQQLIAQLQADCDMIRQLAIDLPTR</sequence>
<evidence type="ECO:0000256" key="2">
    <source>
        <dbReference type="ARBA" id="ARBA00004726"/>
    </source>
</evidence>
<comment type="pathway">
    <text evidence="3 15">Cofactor biosynthesis; FMN biosynthesis; FMN from riboflavin (ATP route): step 1/1.</text>
</comment>
<feature type="domain" description="Riboflavin kinase" evidence="16">
    <location>
        <begin position="180"/>
        <end position="302"/>
    </location>
</feature>
<dbReference type="NCBIfam" id="NF004160">
    <property type="entry name" value="PRK05627.1-3"/>
    <property type="match status" value="1"/>
</dbReference>
<dbReference type="PANTHER" id="PTHR22749">
    <property type="entry name" value="RIBOFLAVIN KINASE/FMN ADENYLYLTRANSFERASE"/>
    <property type="match status" value="1"/>
</dbReference>
<keyword evidence="6 15" id="KW-0808">Transferase</keyword>
<dbReference type="RefSeq" id="WP_145262836.1">
    <property type="nucleotide sequence ID" value="NZ_CP036316.1"/>
</dbReference>
<dbReference type="Pfam" id="PF01687">
    <property type="entry name" value="Flavokinase"/>
    <property type="match status" value="1"/>
</dbReference>
<evidence type="ECO:0000256" key="14">
    <source>
        <dbReference type="ARBA" id="ARBA00049494"/>
    </source>
</evidence>
<comment type="pathway">
    <text evidence="2 15">Cofactor biosynthesis; FAD biosynthesis; FAD from FMN: step 1/1.</text>
</comment>
<dbReference type="GO" id="GO:0005524">
    <property type="term" value="F:ATP binding"/>
    <property type="evidence" value="ECO:0007669"/>
    <property type="project" value="UniProtKB-UniRule"/>
</dbReference>
<keyword evidence="7 15" id="KW-0548">Nucleotidyltransferase</keyword>
<evidence type="ECO:0000259" key="16">
    <source>
        <dbReference type="SMART" id="SM00904"/>
    </source>
</evidence>
<evidence type="ECO:0000256" key="7">
    <source>
        <dbReference type="ARBA" id="ARBA00022695"/>
    </source>
</evidence>